<evidence type="ECO:0000313" key="4">
    <source>
        <dbReference type="Proteomes" id="UP000076837"/>
    </source>
</evidence>
<dbReference type="STRING" id="5454.A0A163FFS9"/>
<dbReference type="Pfam" id="PF23232">
    <property type="entry name" value="AAA_lid_13"/>
    <property type="match status" value="1"/>
</dbReference>
<proteinExistence type="predicted"/>
<feature type="compositionally biased region" description="Basic and acidic residues" evidence="1">
    <location>
        <begin position="127"/>
        <end position="138"/>
    </location>
</feature>
<dbReference type="InterPro" id="IPR003593">
    <property type="entry name" value="AAA+_ATPase"/>
</dbReference>
<dbReference type="Pfam" id="PF00004">
    <property type="entry name" value="AAA"/>
    <property type="match status" value="1"/>
</dbReference>
<keyword evidence="4" id="KW-1185">Reference proteome</keyword>
<sequence length="805" mass="93513">MATTQDVSAGTTESDIATSVQQIGPYVEDGVCGPRADSLISPENSYEVRGHDPLVENQRSTSEAIAQPSRSDVSSSPDIRYRVEYRQMKDYMLLATKDARQSKEKLGIHEGPVFDVVELYYTLETRDTRKNEEERQEPKPAWQNDTSAPPPSVHFRGNSHIRIYSRAIINALQSVVNYYPGLDLVEQPLDIDWPYAIVVHHWEKLREFRESFKEPDLTAEYSACSVPHTYKHLGLLLDFVDQEVGEKVRQERERWKQSPPKASFEMLWLLLKPGINVYEQYNPQWEDGSKEPWILENVDFDLKSWDYYKVNLWYLGNNATSIRAFSYDTKITRFHGEKPIDQLSLFPCEFFRDHDTYWTELVARGKLMVSLQQKKCMYFEGESCDNPRQSFRGYVMVDPVQAAEDEKEDHKPELMVDQKASQLPLCSCKRCSAIKCERQEPAKFKGWKSIAFKDKESMTDHQYFISANNVMAFVLSVREWKLLFVKGFKEPNWNPKLMDSLVLKDETKKMLQNLSSLYMQHSQEPGSHETVVPTGDRPLARPWNADYIEDKGKGLVLLLHGKPGVGKTYTAECIAHSIKRPLLSITCADIGVAAVEVETKLRRWFKIARRWNAVLLIDEADIYFESRQTQDLDRNNLVAAFLRAIEYYDGILFLTTNRIGTSDEAVWSRIHTTIYYDDFDNDQRQQIWNTYFKKLEKERQDIIISESARTYVETAPVLKESKWNGREIRNAFQIAVNLAQAEDARDEKGRFVVERDHIKVTADLLKDFKEYMHTLHKKSASQRAQREGLRYDAYNHTGGPRDDYY</sequence>
<dbReference type="Pfam" id="PF22942">
    <property type="entry name" value="DUF7025"/>
    <property type="match status" value="1"/>
</dbReference>
<dbReference type="EMBL" id="JYNV01000165">
    <property type="protein sequence ID" value="KZM24333.1"/>
    <property type="molecule type" value="Genomic_DNA"/>
</dbReference>
<feature type="region of interest" description="Disordered" evidence="1">
    <location>
        <begin position="777"/>
        <end position="805"/>
    </location>
</feature>
<comment type="caution">
    <text evidence="3">The sequence shown here is derived from an EMBL/GenBank/DDBJ whole genome shotgun (WGS) entry which is preliminary data.</text>
</comment>
<gene>
    <name evidence="3" type="ORF">ST47_g4530</name>
</gene>
<dbReference type="Proteomes" id="UP000076837">
    <property type="component" value="Unassembled WGS sequence"/>
</dbReference>
<dbReference type="AlphaFoldDB" id="A0A163FFS9"/>
<dbReference type="InterPro" id="IPR027417">
    <property type="entry name" value="P-loop_NTPase"/>
</dbReference>
<reference evidence="3 4" key="1">
    <citation type="journal article" date="2016" name="Sci. Rep.">
        <title>Draft genome sequencing and secretome analysis of fungal phytopathogen Ascochyta rabiei provides insight into the necrotrophic effector repertoire.</title>
        <authorList>
            <person name="Verma S."/>
            <person name="Gazara R.K."/>
            <person name="Nizam S."/>
            <person name="Parween S."/>
            <person name="Chattopadhyay D."/>
            <person name="Verma P.K."/>
        </authorList>
    </citation>
    <scope>NUCLEOTIDE SEQUENCE [LARGE SCALE GENOMIC DNA]</scope>
    <source>
        <strain evidence="3 4">ArDII</strain>
    </source>
</reference>
<dbReference type="GO" id="GO:0005524">
    <property type="term" value="F:ATP binding"/>
    <property type="evidence" value="ECO:0007669"/>
    <property type="project" value="InterPro"/>
</dbReference>
<name>A0A163FFS9_DIDRA</name>
<dbReference type="InterPro" id="IPR003959">
    <property type="entry name" value="ATPase_AAA_core"/>
</dbReference>
<dbReference type="SUPFAM" id="SSF52540">
    <property type="entry name" value="P-loop containing nucleoside triphosphate hydrolases"/>
    <property type="match status" value="1"/>
</dbReference>
<dbReference type="PANTHER" id="PTHR46411:SF4">
    <property type="entry name" value="AAA+ ATPASE DOMAIN-CONTAINING PROTEIN"/>
    <property type="match status" value="1"/>
</dbReference>
<dbReference type="GO" id="GO:0016887">
    <property type="term" value="F:ATP hydrolysis activity"/>
    <property type="evidence" value="ECO:0007669"/>
    <property type="project" value="InterPro"/>
</dbReference>
<evidence type="ECO:0000256" key="1">
    <source>
        <dbReference type="SAM" id="MobiDB-lite"/>
    </source>
</evidence>
<feature type="domain" description="AAA+ ATPase" evidence="2">
    <location>
        <begin position="553"/>
        <end position="680"/>
    </location>
</feature>
<dbReference type="InterPro" id="IPR054289">
    <property type="entry name" value="DUF7025"/>
</dbReference>
<feature type="region of interest" description="Disordered" evidence="1">
    <location>
        <begin position="34"/>
        <end position="77"/>
    </location>
</feature>
<evidence type="ECO:0000313" key="3">
    <source>
        <dbReference type="EMBL" id="KZM24333.1"/>
    </source>
</evidence>
<feature type="compositionally biased region" description="Polar residues" evidence="1">
    <location>
        <begin position="57"/>
        <end position="77"/>
    </location>
</feature>
<organism evidence="3 4">
    <name type="scientific">Didymella rabiei</name>
    <name type="common">Chickpea ascochyta blight fungus</name>
    <name type="synonym">Mycosphaerella rabiei</name>
    <dbReference type="NCBI Taxonomy" id="5454"/>
    <lineage>
        <taxon>Eukaryota</taxon>
        <taxon>Fungi</taxon>
        <taxon>Dikarya</taxon>
        <taxon>Ascomycota</taxon>
        <taxon>Pezizomycotina</taxon>
        <taxon>Dothideomycetes</taxon>
        <taxon>Pleosporomycetidae</taxon>
        <taxon>Pleosporales</taxon>
        <taxon>Pleosporineae</taxon>
        <taxon>Didymellaceae</taxon>
        <taxon>Ascochyta</taxon>
    </lineage>
</organism>
<dbReference type="Gene3D" id="3.40.50.300">
    <property type="entry name" value="P-loop containing nucleotide triphosphate hydrolases"/>
    <property type="match status" value="1"/>
</dbReference>
<feature type="region of interest" description="Disordered" evidence="1">
    <location>
        <begin position="1"/>
        <end position="21"/>
    </location>
</feature>
<feature type="region of interest" description="Disordered" evidence="1">
    <location>
        <begin position="127"/>
        <end position="151"/>
    </location>
</feature>
<accession>A0A163FFS9</accession>
<dbReference type="CDD" id="cd19481">
    <property type="entry name" value="RecA-like_protease"/>
    <property type="match status" value="1"/>
</dbReference>
<dbReference type="SMART" id="SM00382">
    <property type="entry name" value="AAA"/>
    <property type="match status" value="1"/>
</dbReference>
<dbReference type="PANTHER" id="PTHR46411">
    <property type="entry name" value="FAMILY ATPASE, PUTATIVE-RELATED"/>
    <property type="match status" value="1"/>
</dbReference>
<protein>
    <submittedName>
        <fullName evidence="3">ATP binding</fullName>
    </submittedName>
</protein>
<dbReference type="InterPro" id="IPR056599">
    <property type="entry name" value="AAA_lid_fung"/>
</dbReference>
<evidence type="ECO:0000259" key="2">
    <source>
        <dbReference type="SMART" id="SM00382"/>
    </source>
</evidence>